<dbReference type="Proteomes" id="UP000681722">
    <property type="component" value="Unassembled WGS sequence"/>
</dbReference>
<dbReference type="PROSITE" id="PS50105">
    <property type="entry name" value="SAM_DOMAIN"/>
    <property type="match status" value="1"/>
</dbReference>
<proteinExistence type="predicted"/>
<dbReference type="InterPro" id="IPR013761">
    <property type="entry name" value="SAM/pointed_sf"/>
</dbReference>
<dbReference type="Gene3D" id="1.10.150.50">
    <property type="entry name" value="Transcription Factor, Ets-1"/>
    <property type="match status" value="1"/>
</dbReference>
<evidence type="ECO:0000313" key="3">
    <source>
        <dbReference type="EMBL" id="CAF1279305.1"/>
    </source>
</evidence>
<protein>
    <recommendedName>
        <fullName evidence="2">SAM domain-containing protein</fullName>
    </recommendedName>
</protein>
<reference evidence="3" key="1">
    <citation type="submission" date="2021-02" db="EMBL/GenBank/DDBJ databases">
        <authorList>
            <person name="Nowell W R."/>
        </authorList>
    </citation>
    <scope>NUCLEOTIDE SEQUENCE</scope>
</reference>
<dbReference type="InterPro" id="IPR001660">
    <property type="entry name" value="SAM"/>
</dbReference>
<dbReference type="EMBL" id="CAJNOQ010011542">
    <property type="protein sequence ID" value="CAF1279305.1"/>
    <property type="molecule type" value="Genomic_DNA"/>
</dbReference>
<evidence type="ECO:0000259" key="2">
    <source>
        <dbReference type="PROSITE" id="PS50105"/>
    </source>
</evidence>
<keyword evidence="5" id="KW-1185">Reference proteome</keyword>
<organism evidence="3 5">
    <name type="scientific">Didymodactylos carnosus</name>
    <dbReference type="NCBI Taxonomy" id="1234261"/>
    <lineage>
        <taxon>Eukaryota</taxon>
        <taxon>Metazoa</taxon>
        <taxon>Spiralia</taxon>
        <taxon>Gnathifera</taxon>
        <taxon>Rotifera</taxon>
        <taxon>Eurotatoria</taxon>
        <taxon>Bdelloidea</taxon>
        <taxon>Philodinida</taxon>
        <taxon>Philodinidae</taxon>
        <taxon>Didymodactylos</taxon>
    </lineage>
</organism>
<dbReference type="EMBL" id="CAJOBC010027083">
    <property type="protein sequence ID" value="CAF4073264.1"/>
    <property type="molecule type" value="Genomic_DNA"/>
</dbReference>
<dbReference type="OrthoDB" id="3175255at2759"/>
<dbReference type="AlphaFoldDB" id="A0A815CEI2"/>
<feature type="domain" description="SAM" evidence="2">
    <location>
        <begin position="4"/>
        <end position="77"/>
    </location>
</feature>
<dbReference type="SUPFAM" id="SSF47769">
    <property type="entry name" value="SAM/Pointed domain"/>
    <property type="match status" value="1"/>
</dbReference>
<sequence length="337" mass="39165">MANWTVEQVLDWLILNDFDKHVKLFKDENIDGTALFGLNDEEIEQLLLTTREDGTMRKPTIGAKARFRTKLQEWKSEQQQQQLETERLQQIPQQPQLDRTEQSEKIQQQSQESKEKSKKRKKSISRPSDQPSFVATPRIRSSAVTASPTAKRIDTSRILTSTTTAVVSSGETVPSTNNTIEPEIPNMSKTFFIEPMQTMLNFFKNPSFCLKLKKYLSKTYKINCQIPAIEEQDKEVGLHLKLSGNVKQDVKSTREYLKQLIESVQTKTYNDEKKHEKILDAYISVTARWGYMCIVYCGILLYSIMGDQLLLIPIYWVYNNIETQYNWMPSNIVQYRQ</sequence>
<name>A0A815CEI2_9BILA</name>
<feature type="region of interest" description="Disordered" evidence="1">
    <location>
        <begin position="76"/>
        <end position="150"/>
    </location>
</feature>
<comment type="caution">
    <text evidence="3">The sequence shown here is derived from an EMBL/GenBank/DDBJ whole genome shotgun (WGS) entry which is preliminary data.</text>
</comment>
<evidence type="ECO:0000313" key="5">
    <source>
        <dbReference type="Proteomes" id="UP000663829"/>
    </source>
</evidence>
<gene>
    <name evidence="3" type="ORF">GPM918_LOCUS27475</name>
    <name evidence="4" type="ORF">SRO942_LOCUS27807</name>
</gene>
<evidence type="ECO:0000256" key="1">
    <source>
        <dbReference type="SAM" id="MobiDB-lite"/>
    </source>
</evidence>
<evidence type="ECO:0000313" key="4">
    <source>
        <dbReference type="EMBL" id="CAF4073264.1"/>
    </source>
</evidence>
<dbReference type="Proteomes" id="UP000663829">
    <property type="component" value="Unassembled WGS sequence"/>
</dbReference>
<dbReference type="Pfam" id="PF07647">
    <property type="entry name" value="SAM_2"/>
    <property type="match status" value="1"/>
</dbReference>
<accession>A0A815CEI2</accession>